<dbReference type="Proteomes" id="UP001338125">
    <property type="component" value="Unassembled WGS sequence"/>
</dbReference>
<proteinExistence type="predicted"/>
<evidence type="ECO:0000313" key="3">
    <source>
        <dbReference type="Proteomes" id="UP001338125"/>
    </source>
</evidence>
<evidence type="ECO:0000256" key="1">
    <source>
        <dbReference type="SAM" id="MobiDB-lite"/>
    </source>
</evidence>
<feature type="region of interest" description="Disordered" evidence="1">
    <location>
        <begin position="509"/>
        <end position="543"/>
    </location>
</feature>
<feature type="compositionally biased region" description="Polar residues" evidence="1">
    <location>
        <begin position="311"/>
        <end position="320"/>
    </location>
</feature>
<feature type="compositionally biased region" description="Low complexity" evidence="1">
    <location>
        <begin position="267"/>
        <end position="306"/>
    </location>
</feature>
<name>A0ABR0SZ93_9HYPO</name>
<feature type="region of interest" description="Disordered" evidence="1">
    <location>
        <begin position="242"/>
        <end position="333"/>
    </location>
</feature>
<comment type="caution">
    <text evidence="2">The sequence shown here is derived from an EMBL/GenBank/DDBJ whole genome shotgun (WGS) entry which is preliminary data.</text>
</comment>
<reference evidence="2 3" key="1">
    <citation type="submission" date="2024-01" db="EMBL/GenBank/DDBJ databases">
        <title>Complete genome of Cladobotryum mycophilum ATHUM6906.</title>
        <authorList>
            <person name="Christinaki A.C."/>
            <person name="Myridakis A.I."/>
            <person name="Kouvelis V.N."/>
        </authorList>
    </citation>
    <scope>NUCLEOTIDE SEQUENCE [LARGE SCALE GENOMIC DNA]</scope>
    <source>
        <strain evidence="2 3">ATHUM6906</strain>
    </source>
</reference>
<sequence>MATSLQTPDKHVLIIAGQPGFRKASQLQSDFNSYFKEKRFEAYTPTEFNRKKKEHYTILAVGTGAGAIVDRARERNVPILNAQWLQEVYQTKKWVIPTAKHRYTEEEGEGSADMATAEKEAADKDADKDADKAATNNAAANNAAADNAAADNAAADNAAASNAAASNTAASNTAASNTVTNNAAANNAAADNAAADNAAADNAAASNAAASNTAASNTAANNAAADNAIANNATANGADNTAAATNKAPADKEDNGRSGLASFLGLGSRSGTSPDPGSRSSSEPRSGSESISRSDSSSGTGSVDDPAIAASTYSRLSTLTPEPEGGSLGIADTETDPMRIEWFAGIPGKYREILLPIHPEDKLRNERVRKQPFYGVIEGVYSSYLIVSDPDTESFTDFPQLRNIFLVSGSQNAFSRSEFLQAGGKPFAKLGGDALQNVPELLDLNFWGIGYDGRVCIIIASLPDDPRPFAFTRTELKQRWGASVDREINDIRLQLELLELGKYNKHRGGLPPKGLMAKKLEGRGPSPSLIHARQSRNSTPSGK</sequence>
<keyword evidence="3" id="KW-1185">Reference proteome</keyword>
<organism evidence="2 3">
    <name type="scientific">Cladobotryum mycophilum</name>
    <dbReference type="NCBI Taxonomy" id="491253"/>
    <lineage>
        <taxon>Eukaryota</taxon>
        <taxon>Fungi</taxon>
        <taxon>Dikarya</taxon>
        <taxon>Ascomycota</taxon>
        <taxon>Pezizomycotina</taxon>
        <taxon>Sordariomycetes</taxon>
        <taxon>Hypocreomycetidae</taxon>
        <taxon>Hypocreales</taxon>
        <taxon>Hypocreaceae</taxon>
        <taxon>Cladobotryum</taxon>
    </lineage>
</organism>
<protein>
    <recommendedName>
        <fullName evidence="4">BRCT domain-containing protein</fullName>
    </recommendedName>
</protein>
<evidence type="ECO:0000313" key="2">
    <source>
        <dbReference type="EMBL" id="KAK5997511.1"/>
    </source>
</evidence>
<feature type="region of interest" description="Disordered" evidence="1">
    <location>
        <begin position="102"/>
        <end position="135"/>
    </location>
</feature>
<evidence type="ECO:0008006" key="4">
    <source>
        <dbReference type="Google" id="ProtNLM"/>
    </source>
</evidence>
<accession>A0ABR0SZ93</accession>
<feature type="compositionally biased region" description="Basic and acidic residues" evidence="1">
    <location>
        <begin position="116"/>
        <end position="132"/>
    </location>
</feature>
<gene>
    <name evidence="2" type="ORF">PT974_02874</name>
</gene>
<dbReference type="EMBL" id="JAVFKD010000002">
    <property type="protein sequence ID" value="KAK5997511.1"/>
    <property type="molecule type" value="Genomic_DNA"/>
</dbReference>